<dbReference type="KEGG" id="csq:CSCA_1405"/>
<dbReference type="SUPFAM" id="SSF88659">
    <property type="entry name" value="Sigma3 and sigma4 domains of RNA polymerase sigma factors"/>
    <property type="match status" value="1"/>
</dbReference>
<sequence length="144" mass="17097">MTKEELSKLRTISKEIEQIKRELENIEPEYVKDSVTGSSVHYPYTKHSINIEGYDIKNYERKVQRIQNRLHRKVTELIEEKDILTEYIYNLDDSDLRQILMYRYINGLPWKEIGENMGYGTSTIRLKHSKFLKSLAPISTLEDV</sequence>
<dbReference type="GO" id="GO:0006352">
    <property type="term" value="P:DNA-templated transcription initiation"/>
    <property type="evidence" value="ECO:0007669"/>
    <property type="project" value="InterPro"/>
</dbReference>
<dbReference type="Proteomes" id="UP000033115">
    <property type="component" value="Chromosome"/>
</dbReference>
<dbReference type="STRING" id="1548.CSCA_1405"/>
<evidence type="ECO:0000259" key="2">
    <source>
        <dbReference type="Pfam" id="PF04545"/>
    </source>
</evidence>
<dbReference type="GO" id="GO:0003700">
    <property type="term" value="F:DNA-binding transcription factor activity"/>
    <property type="evidence" value="ECO:0007669"/>
    <property type="project" value="InterPro"/>
</dbReference>
<dbReference type="RefSeq" id="WP_029159959.1">
    <property type="nucleotide sequence ID" value="NZ_CP009933.1"/>
</dbReference>
<dbReference type="AlphaFoldDB" id="A0A0E3JY24"/>
<dbReference type="EMBL" id="CP009933">
    <property type="protein sequence ID" value="AKA68530.1"/>
    <property type="molecule type" value="Genomic_DNA"/>
</dbReference>
<keyword evidence="1" id="KW-0175">Coiled coil</keyword>
<organism evidence="3 4">
    <name type="scientific">Clostridium scatologenes</name>
    <dbReference type="NCBI Taxonomy" id="1548"/>
    <lineage>
        <taxon>Bacteria</taxon>
        <taxon>Bacillati</taxon>
        <taxon>Bacillota</taxon>
        <taxon>Clostridia</taxon>
        <taxon>Eubacteriales</taxon>
        <taxon>Clostridiaceae</taxon>
        <taxon>Clostridium</taxon>
    </lineage>
</organism>
<evidence type="ECO:0000313" key="3">
    <source>
        <dbReference type="EMBL" id="AKA68530.1"/>
    </source>
</evidence>
<name>A0A0E3JY24_CLOSL</name>
<keyword evidence="4" id="KW-1185">Reference proteome</keyword>
<accession>A0A0E3JY24</accession>
<feature type="coiled-coil region" evidence="1">
    <location>
        <begin position="2"/>
        <end position="29"/>
    </location>
</feature>
<dbReference type="InterPro" id="IPR007630">
    <property type="entry name" value="RNA_pol_sigma70_r4"/>
</dbReference>
<proteinExistence type="predicted"/>
<dbReference type="Pfam" id="PF04545">
    <property type="entry name" value="Sigma70_r4"/>
    <property type="match status" value="1"/>
</dbReference>
<dbReference type="Gene3D" id="1.20.140.160">
    <property type="match status" value="1"/>
</dbReference>
<evidence type="ECO:0000313" key="4">
    <source>
        <dbReference type="Proteomes" id="UP000033115"/>
    </source>
</evidence>
<feature type="domain" description="RNA polymerase sigma-70 region 4" evidence="2">
    <location>
        <begin position="97"/>
        <end position="135"/>
    </location>
</feature>
<protein>
    <submittedName>
        <fullName evidence="3">RNA polymerase, sigma-24 subunit, ECF subfamily</fullName>
    </submittedName>
</protein>
<dbReference type="InterPro" id="IPR013324">
    <property type="entry name" value="RNA_pol_sigma_r3/r4-like"/>
</dbReference>
<gene>
    <name evidence="3" type="ORF">CSCA_1405</name>
</gene>
<reference evidence="3 4" key="1">
    <citation type="journal article" date="2015" name="J. Biotechnol.">
        <title>Complete genome sequence of a malodorant-producing acetogen, Clostridium scatologenes ATCC 25775(T).</title>
        <authorList>
            <person name="Zhu Z."/>
            <person name="Guo T."/>
            <person name="Zheng H."/>
            <person name="Song T."/>
            <person name="Ouyang P."/>
            <person name="Xie J."/>
        </authorList>
    </citation>
    <scope>NUCLEOTIDE SEQUENCE [LARGE SCALE GENOMIC DNA]</scope>
    <source>
        <strain evidence="3 4">ATCC 25775</strain>
    </source>
</reference>
<dbReference type="HOGENOM" id="CLU_133777_0_0_9"/>
<evidence type="ECO:0000256" key="1">
    <source>
        <dbReference type="SAM" id="Coils"/>
    </source>
</evidence>